<dbReference type="PANTHER" id="PTHR40045">
    <property type="entry name" value="YCGG FAMILY PROTEIN"/>
    <property type="match status" value="1"/>
</dbReference>
<dbReference type="PANTHER" id="PTHR40045:SF1">
    <property type="entry name" value="YQCI_YCGG FAMILY PROTEIN"/>
    <property type="match status" value="1"/>
</dbReference>
<dbReference type="RefSeq" id="WP_168133280.1">
    <property type="nucleotide sequence ID" value="NZ_JAAVJH010000002.1"/>
</dbReference>
<accession>A0ABX1CN38</accession>
<comment type="caution">
    <text evidence="1">The sequence shown here is derived from an EMBL/GenBank/DDBJ whole genome shotgun (WGS) entry which is preliminary data.</text>
</comment>
<dbReference type="EMBL" id="JAAVJH010000002">
    <property type="protein sequence ID" value="NJR77752.1"/>
    <property type="molecule type" value="Genomic_DNA"/>
</dbReference>
<dbReference type="NCBIfam" id="NF041366">
    <property type="entry name" value="GntA_guanitoxin"/>
    <property type="match status" value="1"/>
</dbReference>
<organism evidence="1 2">
    <name type="scientific">Sphingomonas corticis</name>
    <dbReference type="NCBI Taxonomy" id="2722791"/>
    <lineage>
        <taxon>Bacteria</taxon>
        <taxon>Pseudomonadati</taxon>
        <taxon>Pseudomonadota</taxon>
        <taxon>Alphaproteobacteria</taxon>
        <taxon>Sphingomonadales</taxon>
        <taxon>Sphingomonadaceae</taxon>
        <taxon>Sphingomonas</taxon>
    </lineage>
</organism>
<dbReference type="InterPro" id="IPR014988">
    <property type="entry name" value="Uncharacterised_YqcI/YcgG"/>
</dbReference>
<protein>
    <submittedName>
        <fullName evidence="1">YqcI/YcgG family protein</fullName>
    </submittedName>
</protein>
<name>A0ABX1CN38_9SPHN</name>
<dbReference type="Proteomes" id="UP000732399">
    <property type="component" value="Unassembled WGS sequence"/>
</dbReference>
<evidence type="ECO:0000313" key="2">
    <source>
        <dbReference type="Proteomes" id="UP000732399"/>
    </source>
</evidence>
<sequence>MPSPATPLFPWTHADQHSLESALTSHVAARDFPCVGAKAALGKGTLAVLACDRVDSAWDDVRIHDALMKFAADYRAAPSLFRSLAVVFAGPDTLDEAAFEAALWRRLQSLSDKDVWRGQSYDSRVSADPDSPHFSLSFGGEAFFVVGLHPHASRPARRFARPTMVFNLHDQFETLRADGRYETMREAIMVRDEAVAGSRNPMLARHGEASEARQYSGRAVDGAWRCPFHYTGAEERADG</sequence>
<keyword evidence="2" id="KW-1185">Reference proteome</keyword>
<proteinExistence type="predicted"/>
<gene>
    <name evidence="1" type="ORF">HBH26_03860</name>
</gene>
<dbReference type="Pfam" id="PF08892">
    <property type="entry name" value="YqcI_YcgG"/>
    <property type="match status" value="1"/>
</dbReference>
<evidence type="ECO:0000313" key="1">
    <source>
        <dbReference type="EMBL" id="NJR77752.1"/>
    </source>
</evidence>
<reference evidence="1 2" key="1">
    <citation type="submission" date="2020-03" db="EMBL/GenBank/DDBJ databases">
        <authorList>
            <person name="Wang L."/>
            <person name="He N."/>
            <person name="Li Y."/>
            <person name="Fang Y."/>
            <person name="Zhang F."/>
        </authorList>
    </citation>
    <scope>NUCLEOTIDE SEQUENCE [LARGE SCALE GENOMIC DNA]</scope>
    <source>
        <strain evidence="1 2">36D10-4-7</strain>
    </source>
</reference>